<dbReference type="PROSITE" id="PS51724">
    <property type="entry name" value="SPOR"/>
    <property type="match status" value="1"/>
</dbReference>
<accession>A0A2U2BEF9</accession>
<evidence type="ECO:0000256" key="2">
    <source>
        <dbReference type="SAM" id="Phobius"/>
    </source>
</evidence>
<dbReference type="InterPro" id="IPR007730">
    <property type="entry name" value="SPOR-like_dom"/>
</dbReference>
<evidence type="ECO:0000313" key="5">
    <source>
        <dbReference type="Proteomes" id="UP000244956"/>
    </source>
</evidence>
<dbReference type="InterPro" id="IPR036680">
    <property type="entry name" value="SPOR-like_sf"/>
</dbReference>
<feature type="compositionally biased region" description="Basic and acidic residues" evidence="1">
    <location>
        <begin position="172"/>
        <end position="183"/>
    </location>
</feature>
<evidence type="ECO:0000313" key="4">
    <source>
        <dbReference type="EMBL" id="PWE01449.1"/>
    </source>
</evidence>
<evidence type="ECO:0000256" key="1">
    <source>
        <dbReference type="SAM" id="MobiDB-lite"/>
    </source>
</evidence>
<feature type="region of interest" description="Disordered" evidence="1">
    <location>
        <begin position="269"/>
        <end position="297"/>
    </location>
</feature>
<keyword evidence="2" id="KW-0472">Membrane</keyword>
<evidence type="ECO:0000259" key="3">
    <source>
        <dbReference type="PROSITE" id="PS51724"/>
    </source>
</evidence>
<dbReference type="GO" id="GO:0042834">
    <property type="term" value="F:peptidoglycan binding"/>
    <property type="evidence" value="ECO:0007669"/>
    <property type="project" value="InterPro"/>
</dbReference>
<feature type="region of interest" description="Disordered" evidence="1">
    <location>
        <begin position="111"/>
        <end position="208"/>
    </location>
</feature>
<dbReference type="RefSeq" id="WP_109262900.1">
    <property type="nucleotide sequence ID" value="NZ_QEWP01000001.1"/>
</dbReference>
<dbReference type="OrthoDB" id="1120137at2"/>
<name>A0A2U2BEF9_9BACT</name>
<dbReference type="EMBL" id="QEWP01000001">
    <property type="protein sequence ID" value="PWE01449.1"/>
    <property type="molecule type" value="Genomic_DNA"/>
</dbReference>
<reference evidence="4 5" key="1">
    <citation type="submission" date="2018-05" db="EMBL/GenBank/DDBJ databases">
        <title>Marinilabilia rubrum sp. nov., isolated from saltern sediment.</title>
        <authorList>
            <person name="Zhang R."/>
        </authorList>
    </citation>
    <scope>NUCLEOTIDE SEQUENCE [LARGE SCALE GENOMIC DNA]</scope>
    <source>
        <strain evidence="4 5">WTE16</strain>
    </source>
</reference>
<feature type="domain" description="SPOR" evidence="3">
    <location>
        <begin position="297"/>
        <end position="373"/>
    </location>
</feature>
<dbReference type="SUPFAM" id="SSF110997">
    <property type="entry name" value="Sporulation related repeat"/>
    <property type="match status" value="1"/>
</dbReference>
<dbReference type="InterPro" id="IPR041268">
    <property type="entry name" value="HU-CCDC81_bac_2"/>
</dbReference>
<protein>
    <submittedName>
        <fullName evidence="4">Sporulation protein</fullName>
    </submittedName>
</protein>
<feature type="compositionally biased region" description="Basic and acidic residues" evidence="1">
    <location>
        <begin position="133"/>
        <end position="163"/>
    </location>
</feature>
<comment type="caution">
    <text evidence="4">The sequence shown here is derived from an EMBL/GenBank/DDBJ whole genome shotgun (WGS) entry which is preliminary data.</text>
</comment>
<dbReference type="Pfam" id="PF05036">
    <property type="entry name" value="SPOR"/>
    <property type="match status" value="1"/>
</dbReference>
<sequence length="374" mass="42222">MEQYLLELIKHNNRVIVPNFGAFIVSRDAGTTVLFNNFLSFNDGLLINHVSKEEGIDTTEATEKVSNFVDSIKKELDEKGEYILDKLGSFTKDQNGILRFTQDPDLTELLPEEEEPSEQTAESSLLDIDNDAPEDKGEKEEKKEKPTGTKKPAGEKRKIKDESLLNLDEDKETDKENKKEEAKAAAPPVPPPTKPEAATTKNKPPKEPVYDERKKFVLPPWAIALIIIIPVTLILLYLLVWRDNDKATVPIAKKVEVVDTVKKKPAVDSAALKKAEEERQRKEQEAKEALERAEAEKAKRGKHQVIVGSFKNQQNAEKLVSELKSKGFKNASHFTHNNLHMVSAASFESLPEARNAQEKILQEQKLENWILTKK</sequence>
<dbReference type="AlphaFoldDB" id="A0A2U2BEF9"/>
<keyword evidence="5" id="KW-1185">Reference proteome</keyword>
<dbReference type="Proteomes" id="UP000244956">
    <property type="component" value="Unassembled WGS sequence"/>
</dbReference>
<dbReference type="Gene3D" id="3.30.70.1070">
    <property type="entry name" value="Sporulation related repeat"/>
    <property type="match status" value="1"/>
</dbReference>
<organism evidence="4 5">
    <name type="scientific">Marinilabilia rubra</name>
    <dbReference type="NCBI Taxonomy" id="2162893"/>
    <lineage>
        <taxon>Bacteria</taxon>
        <taxon>Pseudomonadati</taxon>
        <taxon>Bacteroidota</taxon>
        <taxon>Bacteroidia</taxon>
        <taxon>Marinilabiliales</taxon>
        <taxon>Marinilabiliaceae</taxon>
        <taxon>Marinilabilia</taxon>
    </lineage>
</organism>
<proteinExistence type="predicted"/>
<dbReference type="Pfam" id="PF18175">
    <property type="entry name" value="HU-CCDC81_bac_2"/>
    <property type="match status" value="1"/>
</dbReference>
<feature type="transmembrane region" description="Helical" evidence="2">
    <location>
        <begin position="221"/>
        <end position="240"/>
    </location>
</feature>
<keyword evidence="2" id="KW-0812">Transmembrane</keyword>
<gene>
    <name evidence="4" type="ORF">DDZ16_00325</name>
</gene>
<keyword evidence="2" id="KW-1133">Transmembrane helix</keyword>